<dbReference type="PANTHER" id="PTHR24185:SF1">
    <property type="entry name" value="CALCIUM-INDEPENDENT PHOSPHOLIPASE A2-GAMMA"/>
    <property type="match status" value="1"/>
</dbReference>
<evidence type="ECO:0000256" key="4">
    <source>
        <dbReference type="SAM" id="MobiDB-lite"/>
    </source>
</evidence>
<dbReference type="PANTHER" id="PTHR24185">
    <property type="entry name" value="CALCIUM-INDEPENDENT PHOSPHOLIPASE A2-GAMMA"/>
    <property type="match status" value="1"/>
</dbReference>
<dbReference type="STRING" id="1214573.A0A0G2FAW4"/>
<dbReference type="GO" id="GO:0016020">
    <property type="term" value="C:membrane"/>
    <property type="evidence" value="ECO:0007669"/>
    <property type="project" value="TreeGrafter"/>
</dbReference>
<dbReference type="AlphaFoldDB" id="A0A0G2FAW4"/>
<keyword evidence="1" id="KW-0378">Hydrolase</keyword>
<organism evidence="6 7">
    <name type="scientific">Diaporthe ampelina</name>
    <dbReference type="NCBI Taxonomy" id="1214573"/>
    <lineage>
        <taxon>Eukaryota</taxon>
        <taxon>Fungi</taxon>
        <taxon>Dikarya</taxon>
        <taxon>Ascomycota</taxon>
        <taxon>Pezizomycotina</taxon>
        <taxon>Sordariomycetes</taxon>
        <taxon>Sordariomycetidae</taxon>
        <taxon>Diaporthales</taxon>
        <taxon>Diaporthaceae</taxon>
        <taxon>Diaporthe</taxon>
    </lineage>
</organism>
<dbReference type="Proteomes" id="UP000034680">
    <property type="component" value="Unassembled WGS sequence"/>
</dbReference>
<evidence type="ECO:0000256" key="1">
    <source>
        <dbReference type="ARBA" id="ARBA00022801"/>
    </source>
</evidence>
<accession>A0A0G2FAW4</accession>
<feature type="region of interest" description="Disordered" evidence="4">
    <location>
        <begin position="1"/>
        <end position="32"/>
    </location>
</feature>
<dbReference type="Pfam" id="PF01734">
    <property type="entry name" value="Patatin"/>
    <property type="match status" value="1"/>
</dbReference>
<reference evidence="6 7" key="1">
    <citation type="submission" date="2015-05" db="EMBL/GenBank/DDBJ databases">
        <title>Distinctive expansion of gene families associated with plant cell wall degradation and secondary metabolism in the genomes of grapevine trunk pathogens.</title>
        <authorList>
            <person name="Lawrence D.P."/>
            <person name="Travadon R."/>
            <person name="Rolshausen P.E."/>
            <person name="Baumgartner K."/>
        </authorList>
    </citation>
    <scope>NUCLEOTIDE SEQUENCE [LARGE SCALE GENOMIC DNA]</scope>
    <source>
        <strain evidence="6">DA912</strain>
    </source>
</reference>
<dbReference type="Gene3D" id="3.40.1090.10">
    <property type="entry name" value="Cytosolic phospholipase A2 catalytic domain"/>
    <property type="match status" value="1"/>
</dbReference>
<dbReference type="GO" id="GO:0047499">
    <property type="term" value="F:calcium-independent phospholipase A2 activity"/>
    <property type="evidence" value="ECO:0007669"/>
    <property type="project" value="TreeGrafter"/>
</dbReference>
<sequence length="456" mass="50846">MGAPAVSPRLSLRTTPVQATKEGTWGDPHEKTNPTIAEKVQKVMFPPADDWAREQLYEDDEITSWFGIKRPSDFGLPMFQHYGRFAESMASTDPMKTNPGNTFVHEIAGQGHQDSEPGIDRSWARTVRARGTFSDVIVFVLRNPSTLDSPFDFVQASFRNSPIPPDLGANILKLALNVMDILQVRSNSITGGRRIFEELAFVFASCIMLDIARHKTKGDALKIFENYMNQLDDALENFCDHPWPCEFVNPKKQRCVNVRVDHQSKGHQSKDGKVFAAGDYVSSFSFNAYYKYFRNMVYQCLVALLDELAPRVQEAFAEVAAAAANHGEIAISKFFAHINEGEPPCFGRGTATLWSYPLHVLLDNVREGKRGGIRGIVELEVLRHNEMALGGLLIQCFFDLIVGTSTGGLVALGLTTMNWSVEECIENFEKLCDQAFTRRSGGSLSVIGAIVENYHH</sequence>
<dbReference type="GO" id="GO:0016042">
    <property type="term" value="P:lipid catabolic process"/>
    <property type="evidence" value="ECO:0007669"/>
    <property type="project" value="UniProtKB-KW"/>
</dbReference>
<evidence type="ECO:0000256" key="3">
    <source>
        <dbReference type="ARBA" id="ARBA00023098"/>
    </source>
</evidence>
<dbReference type="EMBL" id="LCUC01000356">
    <property type="protein sequence ID" value="KKY31802.1"/>
    <property type="molecule type" value="Genomic_DNA"/>
</dbReference>
<proteinExistence type="predicted"/>
<evidence type="ECO:0000313" key="6">
    <source>
        <dbReference type="EMBL" id="KKY31802.1"/>
    </source>
</evidence>
<dbReference type="OrthoDB" id="194358at2759"/>
<protein>
    <submittedName>
        <fullName evidence="6">Patatin-like serine protein</fullName>
    </submittedName>
</protein>
<keyword evidence="3" id="KW-0443">Lipid metabolism</keyword>
<reference evidence="6 7" key="2">
    <citation type="submission" date="2015-05" db="EMBL/GenBank/DDBJ databases">
        <authorList>
            <person name="Morales-Cruz A."/>
            <person name="Amrine K.C."/>
            <person name="Cantu D."/>
        </authorList>
    </citation>
    <scope>NUCLEOTIDE SEQUENCE [LARGE SCALE GENOMIC DNA]</scope>
    <source>
        <strain evidence="6">DA912</strain>
    </source>
</reference>
<dbReference type="GO" id="GO:0019369">
    <property type="term" value="P:arachidonate metabolic process"/>
    <property type="evidence" value="ECO:0007669"/>
    <property type="project" value="TreeGrafter"/>
</dbReference>
<dbReference type="InterPro" id="IPR002641">
    <property type="entry name" value="PNPLA_dom"/>
</dbReference>
<evidence type="ECO:0000256" key="2">
    <source>
        <dbReference type="ARBA" id="ARBA00022963"/>
    </source>
</evidence>
<feature type="domain" description="PNPLA" evidence="5">
    <location>
        <begin position="371"/>
        <end position="440"/>
    </location>
</feature>
<dbReference type="InterPro" id="IPR016035">
    <property type="entry name" value="Acyl_Trfase/lysoPLipase"/>
</dbReference>
<name>A0A0G2FAW4_9PEZI</name>
<dbReference type="GO" id="GO:0046486">
    <property type="term" value="P:glycerolipid metabolic process"/>
    <property type="evidence" value="ECO:0007669"/>
    <property type="project" value="UniProtKB-ARBA"/>
</dbReference>
<keyword evidence="7" id="KW-1185">Reference proteome</keyword>
<gene>
    <name evidence="6" type="ORF">UCDDA912_g08226</name>
</gene>
<comment type="caution">
    <text evidence="6">The sequence shown here is derived from an EMBL/GenBank/DDBJ whole genome shotgun (WGS) entry which is preliminary data.</text>
</comment>
<keyword evidence="2" id="KW-0442">Lipid degradation</keyword>
<evidence type="ECO:0000313" key="7">
    <source>
        <dbReference type="Proteomes" id="UP000034680"/>
    </source>
</evidence>
<evidence type="ECO:0000259" key="5">
    <source>
        <dbReference type="Pfam" id="PF01734"/>
    </source>
</evidence>
<dbReference type="SUPFAM" id="SSF52151">
    <property type="entry name" value="FabD/lysophospholipase-like"/>
    <property type="match status" value="1"/>
</dbReference>